<evidence type="ECO:0000313" key="5">
    <source>
        <dbReference type="EMBL" id="TFB77935.1"/>
    </source>
</evidence>
<evidence type="ECO:0000256" key="2">
    <source>
        <dbReference type="ARBA" id="ARBA00022448"/>
    </source>
</evidence>
<gene>
    <name evidence="5" type="ORF">E3O06_00215</name>
</gene>
<dbReference type="InterPro" id="IPR003439">
    <property type="entry name" value="ABC_transporter-like_ATP-bd"/>
</dbReference>
<dbReference type="InterPro" id="IPR017871">
    <property type="entry name" value="ABC_transporter-like_CS"/>
</dbReference>
<name>A0A4R8V8T5_9MICO</name>
<dbReference type="PANTHER" id="PTHR43820">
    <property type="entry name" value="HIGH-AFFINITY BRANCHED-CHAIN AMINO ACID TRANSPORT ATP-BINDING PROTEIN LIVF"/>
    <property type="match status" value="1"/>
</dbReference>
<dbReference type="GO" id="GO:0016887">
    <property type="term" value="F:ATP hydrolysis activity"/>
    <property type="evidence" value="ECO:0007669"/>
    <property type="project" value="InterPro"/>
</dbReference>
<dbReference type="InterPro" id="IPR027417">
    <property type="entry name" value="P-loop_NTPase"/>
</dbReference>
<dbReference type="InterPro" id="IPR052156">
    <property type="entry name" value="BCAA_Transport_ATP-bd_LivF"/>
</dbReference>
<comment type="similarity">
    <text evidence="1">Belongs to the ABC transporter superfamily.</text>
</comment>
<evidence type="ECO:0000256" key="3">
    <source>
        <dbReference type="ARBA" id="ARBA00022970"/>
    </source>
</evidence>
<dbReference type="Proteomes" id="UP000298173">
    <property type="component" value="Unassembled WGS sequence"/>
</dbReference>
<dbReference type="PROSITE" id="PS00211">
    <property type="entry name" value="ABC_TRANSPORTER_1"/>
    <property type="match status" value="1"/>
</dbReference>
<comment type="caution">
    <text evidence="5">The sequence shown here is derived from an EMBL/GenBank/DDBJ whole genome shotgun (WGS) entry which is preliminary data.</text>
</comment>
<protein>
    <submittedName>
        <fullName evidence="5">ATP-binding cassette domain-containing protein</fullName>
    </submittedName>
</protein>
<dbReference type="Gene3D" id="3.40.50.300">
    <property type="entry name" value="P-loop containing nucleotide triphosphate hydrolases"/>
    <property type="match status" value="1"/>
</dbReference>
<keyword evidence="3" id="KW-0029">Amino-acid transport</keyword>
<dbReference type="EMBL" id="SOEY01000001">
    <property type="protein sequence ID" value="TFB77935.1"/>
    <property type="molecule type" value="Genomic_DNA"/>
</dbReference>
<evidence type="ECO:0000256" key="1">
    <source>
        <dbReference type="ARBA" id="ARBA00005417"/>
    </source>
</evidence>
<dbReference type="GO" id="GO:0005524">
    <property type="term" value="F:ATP binding"/>
    <property type="evidence" value="ECO:0007669"/>
    <property type="project" value="UniProtKB-KW"/>
</dbReference>
<dbReference type="AlphaFoldDB" id="A0A4R8V8T5"/>
<dbReference type="OrthoDB" id="5179231at2"/>
<sequence>MPPGIPRGVRRSSCASDRARAGLRLVPEGRGLFPELTVRENLRLGSRLAQPDRRAKLIARAVELFPVLGQRMTQSVGSLSGGEQQMLAVGKAIAGEPVLLMLDEPTQGLAPGVFDTLRRALSALRSDGLGIVLVEQRHAFAQSLADRTAVVVAGELVYQGDRGDLVGRQELMDIYTGAGAAED</sequence>
<keyword evidence="2" id="KW-0813">Transport</keyword>
<reference evidence="5 6" key="1">
    <citation type="submission" date="2019-03" db="EMBL/GenBank/DDBJ databases">
        <title>Genomics of glacier-inhabiting Cryobacterium strains.</title>
        <authorList>
            <person name="Liu Q."/>
            <person name="Xin Y.-H."/>
        </authorList>
    </citation>
    <scope>NUCLEOTIDE SEQUENCE [LARGE SCALE GENOMIC DNA]</scope>
    <source>
        <strain evidence="5 6">HLT2-23</strain>
    </source>
</reference>
<dbReference type="PANTHER" id="PTHR43820:SF4">
    <property type="entry name" value="HIGH-AFFINITY BRANCHED-CHAIN AMINO ACID TRANSPORT ATP-BINDING PROTEIN LIVF"/>
    <property type="match status" value="1"/>
</dbReference>
<keyword evidence="6" id="KW-1185">Reference proteome</keyword>
<dbReference type="RefSeq" id="WP_134501036.1">
    <property type="nucleotide sequence ID" value="NZ_SOEY01000001.1"/>
</dbReference>
<dbReference type="Pfam" id="PF00005">
    <property type="entry name" value="ABC_tran"/>
    <property type="match status" value="1"/>
</dbReference>
<dbReference type="SUPFAM" id="SSF52540">
    <property type="entry name" value="P-loop containing nucleoside triphosphate hydrolases"/>
    <property type="match status" value="1"/>
</dbReference>
<evidence type="ECO:0000259" key="4">
    <source>
        <dbReference type="Pfam" id="PF00005"/>
    </source>
</evidence>
<proteinExistence type="inferred from homology"/>
<keyword evidence="5" id="KW-0067">ATP-binding</keyword>
<feature type="domain" description="ABC transporter" evidence="4">
    <location>
        <begin position="17"/>
        <end position="107"/>
    </location>
</feature>
<evidence type="ECO:0000313" key="6">
    <source>
        <dbReference type="Proteomes" id="UP000298173"/>
    </source>
</evidence>
<keyword evidence="5" id="KW-0547">Nucleotide-binding</keyword>
<dbReference type="GO" id="GO:0015658">
    <property type="term" value="F:branched-chain amino acid transmembrane transporter activity"/>
    <property type="evidence" value="ECO:0007669"/>
    <property type="project" value="TreeGrafter"/>
</dbReference>
<organism evidence="5 6">
    <name type="scientific">Cryobacterium glaciale</name>
    <dbReference type="NCBI Taxonomy" id="1259145"/>
    <lineage>
        <taxon>Bacteria</taxon>
        <taxon>Bacillati</taxon>
        <taxon>Actinomycetota</taxon>
        <taxon>Actinomycetes</taxon>
        <taxon>Micrococcales</taxon>
        <taxon>Microbacteriaceae</taxon>
        <taxon>Cryobacterium</taxon>
    </lineage>
</organism>
<dbReference type="GO" id="GO:0015807">
    <property type="term" value="P:L-amino acid transport"/>
    <property type="evidence" value="ECO:0007669"/>
    <property type="project" value="TreeGrafter"/>
</dbReference>
<accession>A0A4R8V8T5</accession>